<protein>
    <recommendedName>
        <fullName evidence="1">DUF3752 domain-containing protein</fullName>
    </recommendedName>
</protein>
<evidence type="ECO:0000313" key="2">
    <source>
        <dbReference type="EMBL" id="KAK6802569.1"/>
    </source>
</evidence>
<dbReference type="InterPro" id="IPR022226">
    <property type="entry name" value="DUF3752"/>
</dbReference>
<dbReference type="EMBL" id="JBANQN010000001">
    <property type="protein sequence ID" value="KAK6802569.1"/>
    <property type="molecule type" value="Genomic_DNA"/>
</dbReference>
<sequence length="104" mass="12452">MKAELQARLQVARKRDEWMTTLPPERKSGVVRMYSMTRFSKSSKESRGDTSVWTDTPSVRAQKVKMNHLELQHLLIKNCKKRVDQVSMLNWWYIITKRDDQNLW</sequence>
<dbReference type="Pfam" id="PF12572">
    <property type="entry name" value="DUF3752"/>
    <property type="match status" value="1"/>
</dbReference>
<accession>A0AAN8U380</accession>
<dbReference type="Proteomes" id="UP001371456">
    <property type="component" value="Unassembled WGS sequence"/>
</dbReference>
<proteinExistence type="predicted"/>
<dbReference type="PANTHER" id="PTHR47422:SF1">
    <property type="entry name" value="DNAJ HEAT SHOCK N-TERMINAL DOMAIN-CONTAINING PROTEIN"/>
    <property type="match status" value="1"/>
</dbReference>
<name>A0AAN8U380_SOLBU</name>
<evidence type="ECO:0000259" key="1">
    <source>
        <dbReference type="Pfam" id="PF12572"/>
    </source>
</evidence>
<dbReference type="PANTHER" id="PTHR47422">
    <property type="entry name" value="DNAJ HEAT SHOCK N-TERMINAL DOMAIN-CONTAINING PROTEIN"/>
    <property type="match status" value="1"/>
</dbReference>
<comment type="caution">
    <text evidence="2">The sequence shown here is derived from an EMBL/GenBank/DDBJ whole genome shotgun (WGS) entry which is preliminary data.</text>
</comment>
<dbReference type="AlphaFoldDB" id="A0AAN8U380"/>
<reference evidence="2 3" key="1">
    <citation type="submission" date="2024-02" db="EMBL/GenBank/DDBJ databases">
        <title>de novo genome assembly of Solanum bulbocastanum strain 11H21.</title>
        <authorList>
            <person name="Hosaka A.J."/>
        </authorList>
    </citation>
    <scope>NUCLEOTIDE SEQUENCE [LARGE SCALE GENOMIC DNA]</scope>
    <source>
        <tissue evidence="2">Young leaves</tissue>
    </source>
</reference>
<organism evidence="2 3">
    <name type="scientific">Solanum bulbocastanum</name>
    <name type="common">Wild potato</name>
    <dbReference type="NCBI Taxonomy" id="147425"/>
    <lineage>
        <taxon>Eukaryota</taxon>
        <taxon>Viridiplantae</taxon>
        <taxon>Streptophyta</taxon>
        <taxon>Embryophyta</taxon>
        <taxon>Tracheophyta</taxon>
        <taxon>Spermatophyta</taxon>
        <taxon>Magnoliopsida</taxon>
        <taxon>eudicotyledons</taxon>
        <taxon>Gunneridae</taxon>
        <taxon>Pentapetalae</taxon>
        <taxon>asterids</taxon>
        <taxon>lamiids</taxon>
        <taxon>Solanales</taxon>
        <taxon>Solanaceae</taxon>
        <taxon>Solanoideae</taxon>
        <taxon>Solaneae</taxon>
        <taxon>Solanum</taxon>
    </lineage>
</organism>
<gene>
    <name evidence="2" type="ORF">RDI58_000349</name>
</gene>
<evidence type="ECO:0000313" key="3">
    <source>
        <dbReference type="Proteomes" id="UP001371456"/>
    </source>
</evidence>
<feature type="domain" description="DUF3752" evidence="1">
    <location>
        <begin position="23"/>
        <end position="71"/>
    </location>
</feature>
<keyword evidence="3" id="KW-1185">Reference proteome</keyword>